<proteinExistence type="predicted"/>
<feature type="region of interest" description="Disordered" evidence="1">
    <location>
        <begin position="1"/>
        <end position="21"/>
    </location>
</feature>
<dbReference type="EMBL" id="KB445584">
    <property type="protein sequence ID" value="EMD86765.1"/>
    <property type="molecule type" value="Genomic_DNA"/>
</dbReference>
<accession>M2SN55</accession>
<keyword evidence="2" id="KW-1133">Transmembrane helix</keyword>
<feature type="transmembrane region" description="Helical" evidence="2">
    <location>
        <begin position="361"/>
        <end position="378"/>
    </location>
</feature>
<feature type="transmembrane region" description="Helical" evidence="2">
    <location>
        <begin position="144"/>
        <end position="166"/>
    </location>
</feature>
<protein>
    <recommendedName>
        <fullName evidence="5">Sodium/calcium exchanger membrane region domain-containing protein</fullName>
    </recommendedName>
</protein>
<feature type="transmembrane region" description="Helical" evidence="2">
    <location>
        <begin position="223"/>
        <end position="240"/>
    </location>
</feature>
<evidence type="ECO:0000256" key="1">
    <source>
        <dbReference type="SAM" id="MobiDB-lite"/>
    </source>
</evidence>
<reference evidence="4" key="2">
    <citation type="journal article" date="2013" name="PLoS Genet.">
        <title>Comparative genome structure, secondary metabolite, and effector coding capacity across Cochliobolus pathogens.</title>
        <authorList>
            <person name="Condon B.J."/>
            <person name="Leng Y."/>
            <person name="Wu D."/>
            <person name="Bushley K.E."/>
            <person name="Ohm R.A."/>
            <person name="Otillar R."/>
            <person name="Martin J."/>
            <person name="Schackwitz W."/>
            <person name="Grimwood J."/>
            <person name="MohdZainudin N."/>
            <person name="Xue C."/>
            <person name="Wang R."/>
            <person name="Manning V.A."/>
            <person name="Dhillon B."/>
            <person name="Tu Z.J."/>
            <person name="Steffenson B.J."/>
            <person name="Salamov A."/>
            <person name="Sun H."/>
            <person name="Lowry S."/>
            <person name="LaButti K."/>
            <person name="Han J."/>
            <person name="Copeland A."/>
            <person name="Lindquist E."/>
            <person name="Barry K."/>
            <person name="Schmutz J."/>
            <person name="Baker S.E."/>
            <person name="Ciuffetti L.M."/>
            <person name="Grigoriev I.V."/>
            <person name="Zhong S."/>
            <person name="Turgeon B.G."/>
        </authorList>
    </citation>
    <scope>NUCLEOTIDE SEQUENCE [LARGE SCALE GENOMIC DNA]</scope>
    <source>
        <strain evidence="4">C5 / ATCC 48332 / race O</strain>
    </source>
</reference>
<feature type="transmembrane region" description="Helical" evidence="2">
    <location>
        <begin position="75"/>
        <end position="96"/>
    </location>
</feature>
<name>M2SN55_COCH5</name>
<gene>
    <name evidence="3" type="ORF">COCHEDRAFT_1115348</name>
</gene>
<dbReference type="OMA" id="SKRYNTH"/>
<feature type="transmembrane region" description="Helical" evidence="2">
    <location>
        <begin position="52"/>
        <end position="69"/>
    </location>
</feature>
<sequence>MSTQFQSRSRSRFRYESPPPTRTMTHRLEQLGQHVLWALEDMLEEISTMHRILLCYLVIVGMVIEWLRQDHADTLLSILLGMVQLAVVIDSILIVTHHLMRLAVSNRTLAIIVSQMPFVTGPLAEFELTRLMLTGNSATTANTFLVGCVYAKPLAAGALCLALHNLHTGGPGMQPYSNRLMDVSKVFLRSGALIVLSTHGIKLDSLPGLMAAAGDSPWLSRGVPVLLLLSIGFTCYFWYWHAEKYRDIVSKRYNTHSDSEWLVLLVCLVALKLFAAHLVHRVWKQMESAAWTAEQDTGSVVQFAILPLAVTVVDHLADISVSYRGDMYWPWASLCQSSLQTLFFIRPLFMLAGHDIDPQSGRIGIALCFLGIALWLSVPSHSRKSSLQDNSKATHNRRVSQRMRSPSYVLCAIGCVSQSP</sequence>
<organism evidence="3 4">
    <name type="scientific">Cochliobolus heterostrophus (strain C5 / ATCC 48332 / race O)</name>
    <name type="common">Southern corn leaf blight fungus</name>
    <name type="synonym">Bipolaris maydis</name>
    <dbReference type="NCBI Taxonomy" id="701091"/>
    <lineage>
        <taxon>Eukaryota</taxon>
        <taxon>Fungi</taxon>
        <taxon>Dikarya</taxon>
        <taxon>Ascomycota</taxon>
        <taxon>Pezizomycotina</taxon>
        <taxon>Dothideomycetes</taxon>
        <taxon>Pleosporomycetidae</taxon>
        <taxon>Pleosporales</taxon>
        <taxon>Pleosporineae</taxon>
        <taxon>Pleosporaceae</taxon>
        <taxon>Bipolaris</taxon>
    </lineage>
</organism>
<dbReference type="AlphaFoldDB" id="M2SN55"/>
<dbReference type="Proteomes" id="UP000016936">
    <property type="component" value="Unassembled WGS sequence"/>
</dbReference>
<evidence type="ECO:0008006" key="5">
    <source>
        <dbReference type="Google" id="ProtNLM"/>
    </source>
</evidence>
<reference evidence="3 4" key="1">
    <citation type="journal article" date="2012" name="PLoS Pathog.">
        <title>Diverse lifestyles and strategies of plant pathogenesis encoded in the genomes of eighteen Dothideomycetes fungi.</title>
        <authorList>
            <person name="Ohm R.A."/>
            <person name="Feau N."/>
            <person name="Henrissat B."/>
            <person name="Schoch C.L."/>
            <person name="Horwitz B.A."/>
            <person name="Barry K.W."/>
            <person name="Condon B.J."/>
            <person name="Copeland A.C."/>
            <person name="Dhillon B."/>
            <person name="Glaser F."/>
            <person name="Hesse C.N."/>
            <person name="Kosti I."/>
            <person name="LaButti K."/>
            <person name="Lindquist E.A."/>
            <person name="Lucas S."/>
            <person name="Salamov A.A."/>
            <person name="Bradshaw R.E."/>
            <person name="Ciuffetti L."/>
            <person name="Hamelin R.C."/>
            <person name="Kema G.H.J."/>
            <person name="Lawrence C."/>
            <person name="Scott J.A."/>
            <person name="Spatafora J.W."/>
            <person name="Turgeon B.G."/>
            <person name="de Wit P.J.G.M."/>
            <person name="Zhong S."/>
            <person name="Goodwin S.B."/>
            <person name="Grigoriev I.V."/>
        </authorList>
    </citation>
    <scope>NUCLEOTIDE SEQUENCE [LARGE SCALE GENOMIC DNA]</scope>
    <source>
        <strain evidence="4">C5 / ATCC 48332 / race O</strain>
    </source>
</reference>
<evidence type="ECO:0000313" key="4">
    <source>
        <dbReference type="Proteomes" id="UP000016936"/>
    </source>
</evidence>
<evidence type="ECO:0000256" key="2">
    <source>
        <dbReference type="SAM" id="Phobius"/>
    </source>
</evidence>
<keyword evidence="2" id="KW-0812">Transmembrane</keyword>
<keyword evidence="4" id="KW-1185">Reference proteome</keyword>
<feature type="transmembrane region" description="Helical" evidence="2">
    <location>
        <begin position="261"/>
        <end position="279"/>
    </location>
</feature>
<keyword evidence="2" id="KW-0472">Membrane</keyword>
<feature type="transmembrane region" description="Helical" evidence="2">
    <location>
        <begin position="186"/>
        <end position="203"/>
    </location>
</feature>
<feature type="transmembrane region" description="Helical" evidence="2">
    <location>
        <begin position="108"/>
        <end position="124"/>
    </location>
</feature>
<dbReference type="OrthoDB" id="3689483at2759"/>
<evidence type="ECO:0000313" key="3">
    <source>
        <dbReference type="EMBL" id="EMD86765.1"/>
    </source>
</evidence>
<dbReference type="HOGENOM" id="CLU_721920_0_0_1"/>